<proteinExistence type="predicted"/>
<feature type="non-terminal residue" evidence="1">
    <location>
        <position position="1"/>
    </location>
</feature>
<reference evidence="1 2" key="1">
    <citation type="journal article" date="2018" name="Nat. Ecol. Evol.">
        <title>Shark genomes provide insights into elasmobranch evolution and the origin of vertebrates.</title>
        <authorList>
            <person name="Hara Y"/>
            <person name="Yamaguchi K"/>
            <person name="Onimaru K"/>
            <person name="Kadota M"/>
            <person name="Koyanagi M"/>
            <person name="Keeley SD"/>
            <person name="Tatsumi K"/>
            <person name="Tanaka K"/>
            <person name="Motone F"/>
            <person name="Kageyama Y"/>
            <person name="Nozu R"/>
            <person name="Adachi N"/>
            <person name="Nishimura O"/>
            <person name="Nakagawa R"/>
            <person name="Tanegashima C"/>
            <person name="Kiyatake I"/>
            <person name="Matsumoto R"/>
            <person name="Murakumo K"/>
            <person name="Nishida K"/>
            <person name="Terakita A"/>
            <person name="Kuratani S"/>
            <person name="Sato K"/>
            <person name="Hyodo S Kuraku.S."/>
        </authorList>
    </citation>
    <scope>NUCLEOTIDE SEQUENCE [LARGE SCALE GENOMIC DNA]</scope>
</reference>
<gene>
    <name evidence="1" type="ORF">chiPu_0026049</name>
</gene>
<dbReference type="Gene3D" id="1.25.40.280">
    <property type="entry name" value="alix/aip1 like domains"/>
    <property type="match status" value="1"/>
</dbReference>
<organism evidence="1 2">
    <name type="scientific">Chiloscyllium punctatum</name>
    <name type="common">Brownbanded bambooshark</name>
    <name type="synonym">Hemiscyllium punctatum</name>
    <dbReference type="NCBI Taxonomy" id="137246"/>
    <lineage>
        <taxon>Eukaryota</taxon>
        <taxon>Metazoa</taxon>
        <taxon>Chordata</taxon>
        <taxon>Craniata</taxon>
        <taxon>Vertebrata</taxon>
        <taxon>Chondrichthyes</taxon>
        <taxon>Elasmobranchii</taxon>
        <taxon>Galeomorphii</taxon>
        <taxon>Galeoidea</taxon>
        <taxon>Orectolobiformes</taxon>
        <taxon>Hemiscylliidae</taxon>
        <taxon>Chiloscyllium</taxon>
    </lineage>
</organism>
<comment type="caution">
    <text evidence="1">The sequence shown here is derived from an EMBL/GenBank/DDBJ whole genome shotgun (WGS) entry which is preliminary data.</text>
</comment>
<keyword evidence="2" id="KW-1185">Reference proteome</keyword>
<dbReference type="InterPro" id="IPR038499">
    <property type="entry name" value="BRO1_sf"/>
</dbReference>
<protein>
    <submittedName>
        <fullName evidence="1">Uncharacterized protein</fullName>
    </submittedName>
</protein>
<dbReference type="Proteomes" id="UP000287033">
    <property type="component" value="Unassembled WGS sequence"/>
</dbReference>
<dbReference type="AlphaFoldDB" id="A0A401TIL5"/>
<name>A0A401TIL5_CHIPU</name>
<dbReference type="STRING" id="137246.A0A401TIL5"/>
<accession>A0A401TIL5</accession>
<sequence>HWFHRNPLKATAPVSFNLYGVATNTAAAKICNYEICYEMNPIFEIILE</sequence>
<dbReference type="OrthoDB" id="10266451at2759"/>
<evidence type="ECO:0000313" key="2">
    <source>
        <dbReference type="Proteomes" id="UP000287033"/>
    </source>
</evidence>
<evidence type="ECO:0000313" key="1">
    <source>
        <dbReference type="EMBL" id="GCC42453.1"/>
    </source>
</evidence>
<dbReference type="EMBL" id="BEZZ01071217">
    <property type="protein sequence ID" value="GCC42453.1"/>
    <property type="molecule type" value="Genomic_DNA"/>
</dbReference>